<dbReference type="InterPro" id="IPR043597">
    <property type="entry name" value="TPH_dom"/>
</dbReference>
<dbReference type="RefSeq" id="XP_030847833.1">
    <property type="nucleotide sequence ID" value="XM_030991973.1"/>
</dbReference>
<evidence type="ECO:0000313" key="11">
    <source>
        <dbReference type="Proteomes" id="UP000007110"/>
    </source>
</evidence>
<evidence type="ECO:0000256" key="6">
    <source>
        <dbReference type="ARBA" id="ARBA00023212"/>
    </source>
</evidence>
<feature type="coiled-coil region" evidence="7">
    <location>
        <begin position="72"/>
        <end position="99"/>
    </location>
</feature>
<dbReference type="PANTHER" id="PTHR31183:SF2">
    <property type="entry name" value="TRICHOPLEIN KERATIN FILAMENT-BINDING PROTEIN"/>
    <property type="match status" value="1"/>
</dbReference>
<keyword evidence="11" id="KW-1185">Reference proteome</keyword>
<reference evidence="10" key="2">
    <citation type="submission" date="2021-01" db="UniProtKB">
        <authorList>
            <consortium name="EnsemblMetazoa"/>
        </authorList>
    </citation>
    <scope>IDENTIFICATION</scope>
</reference>
<dbReference type="OrthoDB" id="6431598at2759"/>
<dbReference type="PANTHER" id="PTHR31183">
    <property type="entry name" value="TRICHOPLEIN KERATIN FILAMENT-BINDING PROTEIN FAMILY MEMBER"/>
    <property type="match status" value="1"/>
</dbReference>
<keyword evidence="5 7" id="KW-0175">Coiled coil</keyword>
<dbReference type="GO" id="GO:0006915">
    <property type="term" value="P:apoptotic process"/>
    <property type="evidence" value="ECO:0000318"/>
    <property type="project" value="GO_Central"/>
</dbReference>
<dbReference type="FunCoup" id="A0A7M7P8X5">
    <property type="interactions" value="911"/>
</dbReference>
<evidence type="ECO:0000256" key="1">
    <source>
        <dbReference type="ARBA" id="ARBA00004300"/>
    </source>
</evidence>
<evidence type="ECO:0000259" key="9">
    <source>
        <dbReference type="Pfam" id="PF13868"/>
    </source>
</evidence>
<dbReference type="GeneID" id="575184"/>
<reference evidence="11" key="1">
    <citation type="submission" date="2015-02" db="EMBL/GenBank/DDBJ databases">
        <title>Genome sequencing for Strongylocentrotus purpuratus.</title>
        <authorList>
            <person name="Murali S."/>
            <person name="Liu Y."/>
            <person name="Vee V."/>
            <person name="English A."/>
            <person name="Wang M."/>
            <person name="Skinner E."/>
            <person name="Han Y."/>
            <person name="Muzny D.M."/>
            <person name="Worley K.C."/>
            <person name="Gibbs R.A."/>
        </authorList>
    </citation>
    <scope>NUCLEOTIDE SEQUENCE</scope>
</reference>
<feature type="region of interest" description="Disordered" evidence="8">
    <location>
        <begin position="165"/>
        <end position="189"/>
    </location>
</feature>
<comment type="subcellular location">
    <subcellularLocation>
        <location evidence="1">Cytoplasm</location>
        <location evidence="1">Cytoskeleton</location>
        <location evidence="1">Microtubule organizing center</location>
        <location evidence="1">Centrosome</location>
    </subcellularLocation>
</comment>
<dbReference type="InParanoid" id="A0A7M7P8X5"/>
<dbReference type="GO" id="GO:0045095">
    <property type="term" value="C:keratin filament"/>
    <property type="evidence" value="ECO:0000318"/>
    <property type="project" value="GO_Central"/>
</dbReference>
<dbReference type="InterPro" id="IPR043596">
    <property type="entry name" value="CFAP53/TCHP"/>
</dbReference>
<evidence type="ECO:0000313" key="10">
    <source>
        <dbReference type="EnsemblMetazoa" id="XP_030847831"/>
    </source>
</evidence>
<dbReference type="RefSeq" id="XP_030847832.1">
    <property type="nucleotide sequence ID" value="XM_030991972.1"/>
</dbReference>
<dbReference type="Proteomes" id="UP000007110">
    <property type="component" value="Unassembled WGS sequence"/>
</dbReference>
<proteinExistence type="inferred from homology"/>
<dbReference type="EnsemblMetazoa" id="XM_030991973">
    <property type="protein sequence ID" value="XP_030847833"/>
    <property type="gene ID" value="LOC575184"/>
</dbReference>
<evidence type="ECO:0000256" key="5">
    <source>
        <dbReference type="ARBA" id="ARBA00023054"/>
    </source>
</evidence>
<keyword evidence="6" id="KW-0206">Cytoskeleton</keyword>
<dbReference type="Pfam" id="PF13868">
    <property type="entry name" value="TPH"/>
    <property type="match status" value="1"/>
</dbReference>
<feature type="compositionally biased region" description="Basic and acidic residues" evidence="8">
    <location>
        <begin position="170"/>
        <end position="189"/>
    </location>
</feature>
<protein>
    <recommendedName>
        <fullName evidence="3">Trichoplein keratin filament-binding protein</fullName>
    </recommendedName>
</protein>
<dbReference type="EnsemblMetazoa" id="XM_030991971">
    <property type="protein sequence ID" value="XP_030847831"/>
    <property type="gene ID" value="LOC575184"/>
</dbReference>
<evidence type="ECO:0000256" key="4">
    <source>
        <dbReference type="ARBA" id="ARBA00022490"/>
    </source>
</evidence>
<feature type="compositionally biased region" description="Polar residues" evidence="8">
    <location>
        <begin position="497"/>
        <end position="513"/>
    </location>
</feature>
<dbReference type="GO" id="GO:0005813">
    <property type="term" value="C:centrosome"/>
    <property type="evidence" value="ECO:0007669"/>
    <property type="project" value="UniProtKB-SubCell"/>
</dbReference>
<evidence type="ECO:0000256" key="3">
    <source>
        <dbReference type="ARBA" id="ARBA00017328"/>
    </source>
</evidence>
<sequence>MALPTLPSYWTSRYKNIHERAMVQRRNHEEDFREQWSSRAEYFKTSEVQMTKQNAWTSDQSFHDSMDAFKSKHDKEIRARELKERRRRLQHMLSEERSQLEAELRGLSGDNYVRLQEMKSRSDDLKTGRESSRKQIADDKMYNHWRQNNPDLRKLESDMHKRHVTNAWEGQKEEREQQLASAREQERLAEEAMESERRAGLELDRQRAESRLQEEKAVAAQLIDQVKELKEREVEAVSLKDEQDGLVKQQWELEKLEEERRELEEQRKKAEFGRALVSQYKAKLRRRARQVQEALELDRKILESMARKQAEEEGMSVQRREKAQADAAWMKQVIEDQLKLEKAREGELDSLFKEEAARQWSKREAEWEKERVARERLMGEVMQGRQEQLHDQVEENRKRQEESLQRREELLRDMEVAQQLTQREKAEEERRKASTRRQFESQMTERESRKKETKLRFQEELDAEKQAEEDYEEMLREEASRLALDDYEPKSYPRTASRLSNRPESTVPMSSRPGSALSGPFGGSRPNSRPGSRAGPKSGPSPGPGAAPSGWRRPGPIPAWE</sequence>
<accession>A0A7M7P8X5</accession>
<feature type="compositionally biased region" description="Low complexity" evidence="8">
    <location>
        <begin position="528"/>
        <end position="538"/>
    </location>
</feature>
<dbReference type="OMA" id="QNSHYFR"/>
<evidence type="ECO:0000256" key="8">
    <source>
        <dbReference type="SAM" id="MobiDB-lite"/>
    </source>
</evidence>
<feature type="compositionally biased region" description="Basic and acidic residues" evidence="8">
    <location>
        <begin position="422"/>
        <end position="491"/>
    </location>
</feature>
<name>A0A7M7P8X5_STRPU</name>
<dbReference type="AlphaFoldDB" id="A0A7M7P8X5"/>
<keyword evidence="4" id="KW-0963">Cytoplasm</keyword>
<dbReference type="CTD" id="84260"/>
<dbReference type="KEGG" id="spu:575184"/>
<evidence type="ECO:0000256" key="7">
    <source>
        <dbReference type="SAM" id="Coils"/>
    </source>
</evidence>
<feature type="domain" description="Trichohyalin-plectin-homology" evidence="9">
    <location>
        <begin position="145"/>
        <end position="482"/>
    </location>
</feature>
<comment type="similarity">
    <text evidence="2">Belongs to the TCHP family.</text>
</comment>
<feature type="region of interest" description="Disordered" evidence="8">
    <location>
        <begin position="378"/>
        <end position="561"/>
    </location>
</feature>
<evidence type="ECO:0000256" key="2">
    <source>
        <dbReference type="ARBA" id="ARBA00010777"/>
    </source>
</evidence>
<dbReference type="RefSeq" id="XP_030847831.1">
    <property type="nucleotide sequence ID" value="XM_030991971.1"/>
</dbReference>
<feature type="compositionally biased region" description="Basic and acidic residues" evidence="8">
    <location>
        <begin position="387"/>
        <end position="415"/>
    </location>
</feature>
<dbReference type="EnsemblMetazoa" id="XM_030991972">
    <property type="protein sequence ID" value="XP_030847832"/>
    <property type="gene ID" value="LOC575184"/>
</dbReference>
<organism evidence="10 11">
    <name type="scientific">Strongylocentrotus purpuratus</name>
    <name type="common">Purple sea urchin</name>
    <dbReference type="NCBI Taxonomy" id="7668"/>
    <lineage>
        <taxon>Eukaryota</taxon>
        <taxon>Metazoa</taxon>
        <taxon>Echinodermata</taxon>
        <taxon>Eleutherozoa</taxon>
        <taxon>Echinozoa</taxon>
        <taxon>Echinoidea</taxon>
        <taxon>Euechinoidea</taxon>
        <taxon>Echinacea</taxon>
        <taxon>Camarodonta</taxon>
        <taxon>Echinidea</taxon>
        <taxon>Strongylocentrotidae</taxon>
        <taxon>Strongylocentrotus</taxon>
    </lineage>
</organism>